<dbReference type="EMBL" id="LAZR01046444">
    <property type="protein sequence ID" value="KKK96526.1"/>
    <property type="molecule type" value="Genomic_DNA"/>
</dbReference>
<evidence type="ECO:0000259" key="1">
    <source>
        <dbReference type="Pfam" id="PF00535"/>
    </source>
</evidence>
<dbReference type="Gene3D" id="3.90.550.10">
    <property type="entry name" value="Spore Coat Polysaccharide Biosynthesis Protein SpsA, Chain A"/>
    <property type="match status" value="1"/>
</dbReference>
<proteinExistence type="predicted"/>
<dbReference type="GO" id="GO:0016758">
    <property type="term" value="F:hexosyltransferase activity"/>
    <property type="evidence" value="ECO:0007669"/>
    <property type="project" value="UniProtKB-ARBA"/>
</dbReference>
<accession>A0A0F9CIM5</accession>
<evidence type="ECO:0000313" key="2">
    <source>
        <dbReference type="EMBL" id="KKK96526.1"/>
    </source>
</evidence>
<dbReference type="PANTHER" id="PTHR22916:SF3">
    <property type="entry name" value="UDP-GLCNAC:BETAGAL BETA-1,3-N-ACETYLGLUCOSAMINYLTRANSFERASE-LIKE PROTEIN 1"/>
    <property type="match status" value="1"/>
</dbReference>
<organism evidence="2">
    <name type="scientific">marine sediment metagenome</name>
    <dbReference type="NCBI Taxonomy" id="412755"/>
    <lineage>
        <taxon>unclassified sequences</taxon>
        <taxon>metagenomes</taxon>
        <taxon>ecological metagenomes</taxon>
    </lineage>
</organism>
<dbReference type="InterPro" id="IPR029044">
    <property type="entry name" value="Nucleotide-diphossugar_trans"/>
</dbReference>
<comment type="caution">
    <text evidence="2">The sequence shown here is derived from an EMBL/GenBank/DDBJ whole genome shotgun (WGS) entry which is preliminary data.</text>
</comment>
<name>A0A0F9CIM5_9ZZZZ</name>
<gene>
    <name evidence="2" type="ORF">LCGC14_2661880</name>
</gene>
<dbReference type="AlphaFoldDB" id="A0A0F9CIM5"/>
<reference evidence="2" key="1">
    <citation type="journal article" date="2015" name="Nature">
        <title>Complex archaea that bridge the gap between prokaryotes and eukaryotes.</title>
        <authorList>
            <person name="Spang A."/>
            <person name="Saw J.H."/>
            <person name="Jorgensen S.L."/>
            <person name="Zaremba-Niedzwiedzka K."/>
            <person name="Martijn J."/>
            <person name="Lind A.E."/>
            <person name="van Eijk R."/>
            <person name="Schleper C."/>
            <person name="Guy L."/>
            <person name="Ettema T.J."/>
        </authorList>
    </citation>
    <scope>NUCLEOTIDE SEQUENCE</scope>
</reference>
<protein>
    <recommendedName>
        <fullName evidence="1">Glycosyltransferase 2-like domain-containing protein</fullName>
    </recommendedName>
</protein>
<dbReference type="SUPFAM" id="SSF53448">
    <property type="entry name" value="Nucleotide-diphospho-sugar transferases"/>
    <property type="match status" value="1"/>
</dbReference>
<dbReference type="Pfam" id="PF00535">
    <property type="entry name" value="Glycos_transf_2"/>
    <property type="match status" value="1"/>
</dbReference>
<dbReference type="InterPro" id="IPR001173">
    <property type="entry name" value="Glyco_trans_2-like"/>
</dbReference>
<dbReference type="PANTHER" id="PTHR22916">
    <property type="entry name" value="GLYCOSYLTRANSFERASE"/>
    <property type="match status" value="1"/>
</dbReference>
<sequence length="245" mass="28116">MKISVAMACYNSAAYIEDAIKSIVDQTHSDWQLSIVDDGSTDESLAVMKECIKRFKIKKKVKIAKHIENFGYGRTLRDAIAQSSGELVAIVDSDDALADKDAFKIVIEAHTKHPKASMTYSNYIHCNKELEDKKDCPTTQIEGNYLESLLFCNAIRISHLKVFKRKLYDMTEGVNPNIRRTVDKDLVLKLEEVGKLIHIDKSLYYFRNHPQQLGYTFPRHEAAEIKRKILIDARKRREAVHENIC</sequence>
<feature type="domain" description="Glycosyltransferase 2-like" evidence="1">
    <location>
        <begin position="4"/>
        <end position="166"/>
    </location>
</feature>